<accession>A0A4Q9P5S0</accession>
<evidence type="ECO:0000256" key="1">
    <source>
        <dbReference type="SAM" id="MobiDB-lite"/>
    </source>
</evidence>
<feature type="compositionally biased region" description="Polar residues" evidence="1">
    <location>
        <begin position="312"/>
        <end position="326"/>
    </location>
</feature>
<feature type="compositionally biased region" description="Polar residues" evidence="1">
    <location>
        <begin position="486"/>
        <end position="498"/>
    </location>
</feature>
<reference evidence="2 3" key="1">
    <citation type="submission" date="2019-01" db="EMBL/GenBank/DDBJ databases">
        <title>Draft genome sequences of three monokaryotic isolates of the white-rot basidiomycete fungus Dichomitus squalens.</title>
        <authorList>
            <consortium name="DOE Joint Genome Institute"/>
            <person name="Lopez S.C."/>
            <person name="Andreopoulos B."/>
            <person name="Pangilinan J."/>
            <person name="Lipzen A."/>
            <person name="Riley R."/>
            <person name="Ahrendt S."/>
            <person name="Ng V."/>
            <person name="Barry K."/>
            <person name="Daum C."/>
            <person name="Grigoriev I.V."/>
            <person name="Hilden K.S."/>
            <person name="Makela M.R."/>
            <person name="de Vries R.P."/>
        </authorList>
    </citation>
    <scope>NUCLEOTIDE SEQUENCE [LARGE SCALE GENOMIC DNA]</scope>
    <source>
        <strain evidence="2 3">CBS 464.89</strain>
    </source>
</reference>
<sequence length="508" mass="54042">MSDLAAFDPPPSPPPPSYEISQHEFDQKTSHVLEQSARDPPARRVDEEGFEVWDEAIFEAALNGMSTLSVGEASRPSHRRASSSSAAPTSTPGSGHGLGYSLEKERIRSPPQEPPAVSGYGYGASSGSGSGSRPYAESASSSSVPSSTRQNVRPLRVQKRIRPQKERPAWYAEAGLGGGSPPPFPLEPQTQAGSSFSRPPPVQLQRGRTVMTSADREGTPPPEFTPVGPSLDGPPYEDAIVMTYEGEPLPPAPGANGTPEPPAFSTPTPPSPLTPASTLPAAEPAHPIRSQTPPAHSHPRPHSAAWQRHPVHSQSMPQNLPASSVSPVPRPHVAAHHQSLPFPSSQHGNVQARPLSFYPPGQPNAPRVPFNPQMAYAKPIAPLIPAQAADTGPQLVDPSAFYSHAVSAHYSFNVPARLTNQTHAGQSMQSRYSQHFTQDIAPSPNGFGSNHIDKGVPPLVSPRPNYGYSQAAFSDTASIYSQNGEANNWAPNGQQGWQSTGGGYQTYR</sequence>
<feature type="compositionally biased region" description="Basic and acidic residues" evidence="1">
    <location>
        <begin position="21"/>
        <end position="47"/>
    </location>
</feature>
<keyword evidence="3" id="KW-1185">Reference proteome</keyword>
<name>A0A4Q9P5S0_9APHY</name>
<dbReference type="EMBL" id="ML145117">
    <property type="protein sequence ID" value="TBU59082.1"/>
    <property type="molecule type" value="Genomic_DNA"/>
</dbReference>
<organism evidence="2 3">
    <name type="scientific">Dichomitus squalens</name>
    <dbReference type="NCBI Taxonomy" id="114155"/>
    <lineage>
        <taxon>Eukaryota</taxon>
        <taxon>Fungi</taxon>
        <taxon>Dikarya</taxon>
        <taxon>Basidiomycota</taxon>
        <taxon>Agaricomycotina</taxon>
        <taxon>Agaricomycetes</taxon>
        <taxon>Polyporales</taxon>
        <taxon>Polyporaceae</taxon>
        <taxon>Dichomitus</taxon>
    </lineage>
</organism>
<feature type="compositionally biased region" description="Pro residues" evidence="1">
    <location>
        <begin position="8"/>
        <end position="17"/>
    </location>
</feature>
<proteinExistence type="predicted"/>
<feature type="compositionally biased region" description="Low complexity" evidence="1">
    <location>
        <begin position="82"/>
        <end position="93"/>
    </location>
</feature>
<feature type="compositionally biased region" description="Low complexity" evidence="1">
    <location>
        <begin position="131"/>
        <end position="147"/>
    </location>
</feature>
<feature type="compositionally biased region" description="Pro residues" evidence="1">
    <location>
        <begin position="248"/>
        <end position="273"/>
    </location>
</feature>
<dbReference type="Proteomes" id="UP000292082">
    <property type="component" value="Unassembled WGS sequence"/>
</dbReference>
<evidence type="ECO:0000313" key="3">
    <source>
        <dbReference type="Proteomes" id="UP000292082"/>
    </source>
</evidence>
<evidence type="ECO:0000313" key="2">
    <source>
        <dbReference type="EMBL" id="TBU59082.1"/>
    </source>
</evidence>
<protein>
    <submittedName>
        <fullName evidence="2">Uncharacterized protein</fullName>
    </submittedName>
</protein>
<gene>
    <name evidence="2" type="ORF">BD310DRAFT_925639</name>
</gene>
<feature type="region of interest" description="Disordered" evidence="1">
    <location>
        <begin position="69"/>
        <end position="351"/>
    </location>
</feature>
<feature type="region of interest" description="Disordered" evidence="1">
    <location>
        <begin position="1"/>
        <end position="47"/>
    </location>
</feature>
<feature type="compositionally biased region" description="Gly residues" evidence="1">
    <location>
        <begin position="499"/>
        <end position="508"/>
    </location>
</feature>
<feature type="compositionally biased region" description="Gly residues" evidence="1">
    <location>
        <begin position="120"/>
        <end position="130"/>
    </location>
</feature>
<feature type="region of interest" description="Disordered" evidence="1">
    <location>
        <begin position="486"/>
        <end position="508"/>
    </location>
</feature>
<feature type="compositionally biased region" description="Low complexity" evidence="1">
    <location>
        <begin position="274"/>
        <end position="285"/>
    </location>
</feature>
<dbReference type="AlphaFoldDB" id="A0A4Q9P5S0"/>